<protein>
    <submittedName>
        <fullName evidence="1">Uncharacterized protein</fullName>
    </submittedName>
</protein>
<dbReference type="AlphaFoldDB" id="A0A510K5T4"/>
<evidence type="ECO:0000313" key="2">
    <source>
        <dbReference type="Proteomes" id="UP000422644"/>
    </source>
</evidence>
<proteinExistence type="predicted"/>
<organism evidence="1 2">
    <name type="scientific">Leptotrichia trevisanii</name>
    <dbReference type="NCBI Taxonomy" id="109328"/>
    <lineage>
        <taxon>Bacteria</taxon>
        <taxon>Fusobacteriati</taxon>
        <taxon>Fusobacteriota</taxon>
        <taxon>Fusobacteriia</taxon>
        <taxon>Fusobacteriales</taxon>
        <taxon>Leptotrichiaceae</taxon>
        <taxon>Leptotrichia</taxon>
    </lineage>
</organism>
<dbReference type="Proteomes" id="UP000422644">
    <property type="component" value="Chromosome"/>
</dbReference>
<keyword evidence="2" id="KW-1185">Reference proteome</keyword>
<name>A0A510K5T4_9FUSO</name>
<accession>A0A510K5T4</accession>
<dbReference type="OrthoDB" id="6399948at2"/>
<sequence length="317" mass="37783">MLGKMEKMHKEFEKFMKKRLKEGMTEKEIEQLINEFQEQYDENFLRKEEFSENEKEIVYDYLDLAFEADTDSERVKYAKKVLKLDKDNLDAEYLIASATSADSLEMLKKLEKVMKHGNEIMEREKYFDEENIGHFWGIFETRPYMRIKCSYANTLVENGMMKKAIKEYEEILKLNENDNMGVRFRLMSLYAFFEDEENALKLYKKYGGHDEVQILLPLSVLYFKKGESAKAANYLKKIEKNVKGIKKFFKDIMNDRGDIYLNQISDMRYRRFTTDELMFSLSDNEYLFGTSMYVFWAYSKLGEKTGAKSKKVVKLKK</sequence>
<gene>
    <name evidence="1" type="ORF">JMUB3870_1997</name>
</gene>
<dbReference type="Gene3D" id="1.25.40.10">
    <property type="entry name" value="Tetratricopeptide repeat domain"/>
    <property type="match status" value="1"/>
</dbReference>
<reference evidence="1 2" key="1">
    <citation type="submission" date="2019-07" db="EMBL/GenBank/DDBJ databases">
        <title>Complete Genome Sequence of Leptotrichia trevisanii Strain JMUB3870.</title>
        <authorList>
            <person name="Watanabe S."/>
            <person name="Cui L."/>
        </authorList>
    </citation>
    <scope>NUCLEOTIDE SEQUENCE [LARGE SCALE GENOMIC DNA]</scope>
    <source>
        <strain evidence="1 2">JMUB3870</strain>
    </source>
</reference>
<dbReference type="RefSeq" id="WP_146999000.1">
    <property type="nucleotide sequence ID" value="NZ_AP019831.1"/>
</dbReference>
<dbReference type="InterPro" id="IPR011990">
    <property type="entry name" value="TPR-like_helical_dom_sf"/>
</dbReference>
<evidence type="ECO:0000313" key="1">
    <source>
        <dbReference type="EMBL" id="BBM45875.1"/>
    </source>
</evidence>
<dbReference type="EMBL" id="AP019831">
    <property type="protein sequence ID" value="BBM45875.1"/>
    <property type="molecule type" value="Genomic_DNA"/>
</dbReference>
<dbReference type="SUPFAM" id="SSF48452">
    <property type="entry name" value="TPR-like"/>
    <property type="match status" value="1"/>
</dbReference>